<dbReference type="OrthoDB" id="103819at2759"/>
<dbReference type="GO" id="GO:0016592">
    <property type="term" value="C:mediator complex"/>
    <property type="evidence" value="ECO:0007669"/>
    <property type="project" value="TreeGrafter"/>
</dbReference>
<protein>
    <recommendedName>
        <fullName evidence="3">Mediator of RNA polymerase II transcription subunit 13</fullName>
    </recommendedName>
</protein>
<keyword evidence="4" id="KW-0678">Repressor</keyword>
<feature type="compositionally biased region" description="Polar residues" evidence="8">
    <location>
        <begin position="1233"/>
        <end position="1243"/>
    </location>
</feature>
<evidence type="ECO:0000256" key="5">
    <source>
        <dbReference type="ARBA" id="ARBA00023015"/>
    </source>
</evidence>
<evidence type="ECO:0000256" key="8">
    <source>
        <dbReference type="SAM" id="MobiDB-lite"/>
    </source>
</evidence>
<feature type="region of interest" description="Disordered" evidence="8">
    <location>
        <begin position="310"/>
        <end position="388"/>
    </location>
</feature>
<keyword evidence="7" id="KW-0539">Nucleus</keyword>
<proteinExistence type="inferred from homology"/>
<feature type="region of interest" description="Disordered" evidence="8">
    <location>
        <begin position="1015"/>
        <end position="1052"/>
    </location>
</feature>
<dbReference type="InterPro" id="IPR051139">
    <property type="entry name" value="Mediator_complx_sub13"/>
</dbReference>
<evidence type="ECO:0000256" key="1">
    <source>
        <dbReference type="ARBA" id="ARBA00004123"/>
    </source>
</evidence>
<evidence type="ECO:0000313" key="10">
    <source>
        <dbReference type="EMBL" id="CAD7223820.1"/>
    </source>
</evidence>
<feature type="compositionally biased region" description="Basic and acidic residues" evidence="8">
    <location>
        <begin position="908"/>
        <end position="920"/>
    </location>
</feature>
<gene>
    <name evidence="10" type="ORF">CTOB1V02_LOCUS1797</name>
</gene>
<feature type="compositionally biased region" description="Polar residues" evidence="8">
    <location>
        <begin position="689"/>
        <end position="711"/>
    </location>
</feature>
<comment type="similarity">
    <text evidence="2">Belongs to the Mediator complex subunit 13 family.</text>
</comment>
<feature type="region of interest" description="Disordered" evidence="8">
    <location>
        <begin position="1226"/>
        <end position="1303"/>
    </location>
</feature>
<feature type="compositionally biased region" description="Low complexity" evidence="8">
    <location>
        <begin position="312"/>
        <end position="328"/>
    </location>
</feature>
<feature type="compositionally biased region" description="Gly residues" evidence="8">
    <location>
        <begin position="645"/>
        <end position="655"/>
    </location>
</feature>
<feature type="compositionally biased region" description="Pro residues" evidence="8">
    <location>
        <begin position="1289"/>
        <end position="1303"/>
    </location>
</feature>
<dbReference type="GO" id="GO:0045944">
    <property type="term" value="P:positive regulation of transcription by RNA polymerase II"/>
    <property type="evidence" value="ECO:0007669"/>
    <property type="project" value="TreeGrafter"/>
</dbReference>
<dbReference type="GO" id="GO:0003713">
    <property type="term" value="F:transcription coactivator activity"/>
    <property type="evidence" value="ECO:0007669"/>
    <property type="project" value="TreeGrafter"/>
</dbReference>
<keyword evidence="6" id="KW-0804">Transcription</keyword>
<feature type="compositionally biased region" description="Low complexity" evidence="8">
    <location>
        <begin position="635"/>
        <end position="644"/>
    </location>
</feature>
<feature type="region of interest" description="Disordered" evidence="8">
    <location>
        <begin position="853"/>
        <end position="990"/>
    </location>
</feature>
<feature type="compositionally biased region" description="Polar residues" evidence="8">
    <location>
        <begin position="937"/>
        <end position="947"/>
    </location>
</feature>
<evidence type="ECO:0000256" key="7">
    <source>
        <dbReference type="ARBA" id="ARBA00023242"/>
    </source>
</evidence>
<feature type="region of interest" description="Disordered" evidence="8">
    <location>
        <begin position="635"/>
        <end position="836"/>
    </location>
</feature>
<evidence type="ECO:0000256" key="3">
    <source>
        <dbReference type="ARBA" id="ARBA00019618"/>
    </source>
</evidence>
<keyword evidence="5" id="KW-0805">Transcription regulation</keyword>
<feature type="compositionally biased region" description="Gly residues" evidence="8">
    <location>
        <begin position="564"/>
        <end position="576"/>
    </location>
</feature>
<evidence type="ECO:0000256" key="2">
    <source>
        <dbReference type="ARBA" id="ARBA00009354"/>
    </source>
</evidence>
<comment type="subcellular location">
    <subcellularLocation>
        <location evidence="1">Nucleus</location>
    </subcellularLocation>
</comment>
<evidence type="ECO:0000259" key="9">
    <source>
        <dbReference type="Pfam" id="PF11597"/>
    </source>
</evidence>
<evidence type="ECO:0000256" key="4">
    <source>
        <dbReference type="ARBA" id="ARBA00022491"/>
    </source>
</evidence>
<dbReference type="InterPro" id="IPR021643">
    <property type="entry name" value="Mediator_Med13_N"/>
</dbReference>
<sequence>MTNHHTNGASLEDCHTNFFALTDLCGIKWVKFSAPESQLFQDPPLEDPVLSAYTKCLSEDVLCVWRRMPTTTGSCSSASTPFGNPSGGPRWMEGGSVGSTNGSQNPSGLHMSKKELWIFWYGDDLDLSQYVPSSLLNGDQEPGSWETGLSYETRSLYFRSLHNLIERYLLRHDYVRLGKWYVQPFHAHDVLINSTSIHLAFSLHFFIHGESTVCCAVDVRQNYHVYWLTKEHLSTALGAQTQTGLIGKAEQTQTGLIGEAEQTQTGLIVMLGPSGLFAHLTGRSFDYSDPGVRKTLEDWNRFYPINTDKKSSAGPCSSSNGPSSSSPCTKGSPKDEASPTGDFGADPGRTPPTMDSPRKDGTGSESLPDPLKSPLKTGSAAASSAASDELPPVVEVIVGGVRMRYPSRYVLLTELDDINNSQIPGVIHLPHAPGPGSKPAPLGHSAVGNTVGRDRPMFLLENRVNQDANLAGSLLFHPPNAVPNLPENSENMDPMVAKQMASFEEVFDNKPPCNCSKCMKRQGPASLSYGFSPCRIAPASSGSQDGPGGPPYSSLRSPVNPLMMGGGAPGSGGGLFNGPLSSTGPGRKRPAATFHRRTWAQEDAGQACTLDTELLNHAPRAYNIGLANGTIHPPSALEGASSAPGGLGPAGGIMSGGPNQQRGGPPSAAMAPRTPGSLPSVRGAVCSSPMDSVDQSPRGSQPPSVAGNDSCSIAGMSPLDQPFSNNPASVPPPKTPAEPKMEPSTGHVGGITGAEGETDRKSLTGNTSAGNPPVRPETSLPFDPSGPRPPFGPPLPVPPSASWLIEAVPRGPLAPPSLPVSEYEATVEEDQEPPRNLIYDYRLVKAWFEHPVKRSRLSPASVGESPVKREADKGPPTPSHPSLGREGPPDMGGGGKRSANDPYAFDEDGTHGIDIKKEDCTSSLGVPPTATALQGGPLSQKNSSLFTSEGLEPSMDDMDHIFDSNDTGAGPTPPGSNKPAEGHPSPESMLGRAFLSQGKTVLTGPNAATVVDISKMFPTPPSHDNPPSHENPLLPSPGGTHDDFEAPIRSSSSEVLHQMLISSALDEQHGGPFSAGSATGELGLNGPLLEGESGPLLAEEEAPLSPVFQPKTVAQFVGPSKYAPLPLNPESRRLPAHLQPYQRKGLQLMASLKPHQGMGPSSGPMGGSRPNANLAGMISPSPGQVLPPGAMSPHHAPMLSPGGCGPHMGSSPMGPRGHLPPPPYHHAMHNSHHINSSLGSGSQIFHRPERPRLTSPGWPGGGPPPPPGTLYDSGGPRAIGFGAQSGPAPHHPPGAPGQPPAALPPVAPLSYPLLANLVVGDSALIQFRDHNFASCTVCVCNAPPGNIGNLKGSDGVYLPDSYLSKESEDCNAEGMNARCTCGFSAVVNRRLSYRAGLFYEDEVEITGWWEDIYDRRRPSLLVMLSRNTPSEQDMATVDRIPDSLLALIRGQSITFGSNHSLFAKTASLHRNPFNTHRFNFLEQKDGTEIVLAALEQCRILTSLQVPAFRMDGSTPPLLHKWCLLNSHSPVSSQVRSDAGERGAK</sequence>
<organism evidence="10">
    <name type="scientific">Cyprideis torosa</name>
    <dbReference type="NCBI Taxonomy" id="163714"/>
    <lineage>
        <taxon>Eukaryota</taxon>
        <taxon>Metazoa</taxon>
        <taxon>Ecdysozoa</taxon>
        <taxon>Arthropoda</taxon>
        <taxon>Crustacea</taxon>
        <taxon>Oligostraca</taxon>
        <taxon>Ostracoda</taxon>
        <taxon>Podocopa</taxon>
        <taxon>Podocopida</taxon>
        <taxon>Cytherocopina</taxon>
        <taxon>Cytheroidea</taxon>
        <taxon>Cytherideidae</taxon>
        <taxon>Cyprideis</taxon>
    </lineage>
</organism>
<name>A0A7R8ZKW0_9CRUS</name>
<feature type="region of interest" description="Disordered" evidence="8">
    <location>
        <begin position="540"/>
        <end position="592"/>
    </location>
</feature>
<reference evidence="10" key="1">
    <citation type="submission" date="2020-11" db="EMBL/GenBank/DDBJ databases">
        <authorList>
            <person name="Tran Van P."/>
        </authorList>
    </citation>
    <scope>NUCLEOTIDE SEQUENCE</scope>
</reference>
<dbReference type="PANTHER" id="PTHR48249">
    <property type="entry name" value="MEDIATOR OF RNA POLYMERASE II TRANSCRIPTION SUBUNIT 13"/>
    <property type="match status" value="1"/>
</dbReference>
<dbReference type="PANTHER" id="PTHR48249:SF3">
    <property type="entry name" value="MEDIATOR OF RNA POLYMERASE II TRANSCRIPTION SUBUNIT 13"/>
    <property type="match status" value="1"/>
</dbReference>
<feature type="compositionally biased region" description="Pro residues" evidence="8">
    <location>
        <begin position="784"/>
        <end position="799"/>
    </location>
</feature>
<dbReference type="EMBL" id="OB660261">
    <property type="protein sequence ID" value="CAD7223820.1"/>
    <property type="molecule type" value="Genomic_DNA"/>
</dbReference>
<evidence type="ECO:0000256" key="6">
    <source>
        <dbReference type="ARBA" id="ARBA00023163"/>
    </source>
</evidence>
<dbReference type="Pfam" id="PF11597">
    <property type="entry name" value="Med13_N"/>
    <property type="match status" value="1"/>
</dbReference>
<feature type="domain" description="Mediator complex subunit Med13 N-terminal" evidence="9">
    <location>
        <begin position="10"/>
        <end position="283"/>
    </location>
</feature>
<accession>A0A7R8ZKW0</accession>